<keyword evidence="4" id="KW-1185">Reference proteome</keyword>
<keyword evidence="1" id="KW-0472">Membrane</keyword>
<evidence type="ECO:0000313" key="4">
    <source>
        <dbReference type="Proteomes" id="UP000185663"/>
    </source>
</evidence>
<organism evidence="3 4">
    <name type="scientific">Paraoerskovia marina</name>
    <dbReference type="NCBI Taxonomy" id="545619"/>
    <lineage>
        <taxon>Bacteria</taxon>
        <taxon>Bacillati</taxon>
        <taxon>Actinomycetota</taxon>
        <taxon>Actinomycetes</taxon>
        <taxon>Micrococcales</taxon>
        <taxon>Cellulomonadaceae</taxon>
        <taxon>Paraoerskovia</taxon>
    </lineage>
</organism>
<proteinExistence type="predicted"/>
<dbReference type="eggNOG" id="ENOG50331K6">
    <property type="taxonomic scope" value="Bacteria"/>
</dbReference>
<dbReference type="Proteomes" id="UP000185663">
    <property type="component" value="Chromosome I"/>
</dbReference>
<dbReference type="RefSeq" id="WP_029253421.1">
    <property type="nucleotide sequence ID" value="NZ_LT629776.1"/>
</dbReference>
<accession>A0A1H1SU79</accession>
<dbReference type="EMBL" id="LT629776">
    <property type="protein sequence ID" value="SDS51418.1"/>
    <property type="molecule type" value="Genomic_DNA"/>
</dbReference>
<evidence type="ECO:0000259" key="2">
    <source>
        <dbReference type="Pfam" id="PF10756"/>
    </source>
</evidence>
<evidence type="ECO:0000256" key="1">
    <source>
        <dbReference type="SAM" id="Phobius"/>
    </source>
</evidence>
<feature type="transmembrane region" description="Helical" evidence="1">
    <location>
        <begin position="21"/>
        <end position="40"/>
    </location>
</feature>
<name>A0A1H1SU79_9CELL</name>
<gene>
    <name evidence="3" type="ORF">SAMN04489860_1720</name>
</gene>
<feature type="transmembrane region" description="Helical" evidence="1">
    <location>
        <begin position="52"/>
        <end position="69"/>
    </location>
</feature>
<reference evidence="3 4" key="1">
    <citation type="submission" date="2016-10" db="EMBL/GenBank/DDBJ databases">
        <authorList>
            <person name="de Groot N.N."/>
        </authorList>
    </citation>
    <scope>NUCLEOTIDE SEQUENCE [LARGE SCALE GENOMIC DNA]</scope>
    <source>
        <strain evidence="3 4">DSM 22126</strain>
    </source>
</reference>
<dbReference type="AlphaFoldDB" id="A0A1H1SU79"/>
<dbReference type="Pfam" id="PF10756">
    <property type="entry name" value="bPH_6"/>
    <property type="match status" value="1"/>
</dbReference>
<dbReference type="OrthoDB" id="3824918at2"/>
<dbReference type="InterPro" id="IPR019692">
    <property type="entry name" value="CFP-6_PH"/>
</dbReference>
<evidence type="ECO:0000313" key="3">
    <source>
        <dbReference type="EMBL" id="SDS51418.1"/>
    </source>
</evidence>
<sequence length="153" mass="16211">MASVPRDTDPYASFYPRWGRAVALVLAAILLGGCIIIAVVVEGPMASAGNRASLLGFGAFSAFLMWRLGGVRADVNPQGITIRNAGSTRRLDWAQIVAVRFSPDDAWVRLDLSDGDTVSVLAVQRADGARSEAQARRLAALVAAHGEAPEPRP</sequence>
<keyword evidence="1" id="KW-0812">Transmembrane</keyword>
<dbReference type="PROSITE" id="PS51257">
    <property type="entry name" value="PROKAR_LIPOPROTEIN"/>
    <property type="match status" value="1"/>
</dbReference>
<feature type="domain" description="Low molecular weight protein antigen 6 PH" evidence="2">
    <location>
        <begin position="71"/>
        <end position="138"/>
    </location>
</feature>
<keyword evidence="1" id="KW-1133">Transmembrane helix</keyword>
<protein>
    <submittedName>
        <fullName evidence="3">PH domain-containing protein</fullName>
    </submittedName>
</protein>
<dbReference type="STRING" id="545619.SAMN04489860_1720"/>